<evidence type="ECO:0000259" key="1">
    <source>
        <dbReference type="PROSITE" id="PS51186"/>
    </source>
</evidence>
<dbReference type="RefSeq" id="WP_060859424.1">
    <property type="nucleotide sequence ID" value="NZ_LIRB01000103.1"/>
</dbReference>
<dbReference type="Pfam" id="PF13302">
    <property type="entry name" value="Acetyltransf_3"/>
    <property type="match status" value="1"/>
</dbReference>
<dbReference type="InterPro" id="IPR051531">
    <property type="entry name" value="N-acetyltransferase"/>
</dbReference>
<organism evidence="2 3">
    <name type="scientific">Paenibacillus riograndensis</name>
    <dbReference type="NCBI Taxonomy" id="483937"/>
    <lineage>
        <taxon>Bacteria</taxon>
        <taxon>Bacillati</taxon>
        <taxon>Bacillota</taxon>
        <taxon>Bacilli</taxon>
        <taxon>Bacillales</taxon>
        <taxon>Paenibacillaceae</taxon>
        <taxon>Paenibacillus</taxon>
        <taxon>Paenibacillus sonchi group</taxon>
    </lineage>
</organism>
<dbReference type="PROSITE" id="PS51186">
    <property type="entry name" value="GNAT"/>
    <property type="match status" value="1"/>
</dbReference>
<proteinExistence type="predicted"/>
<dbReference type="PATRIC" id="fig|483937.3.peg.4943"/>
<dbReference type="Gene3D" id="3.40.630.30">
    <property type="match status" value="1"/>
</dbReference>
<keyword evidence="3" id="KW-1185">Reference proteome</keyword>
<dbReference type="SUPFAM" id="SSF55729">
    <property type="entry name" value="Acyl-CoA N-acyltransferases (Nat)"/>
    <property type="match status" value="1"/>
</dbReference>
<dbReference type="PANTHER" id="PTHR43792:SF1">
    <property type="entry name" value="N-ACETYLTRANSFERASE DOMAIN-CONTAINING PROTEIN"/>
    <property type="match status" value="1"/>
</dbReference>
<dbReference type="GO" id="GO:0016747">
    <property type="term" value="F:acyltransferase activity, transferring groups other than amino-acyl groups"/>
    <property type="evidence" value="ECO:0007669"/>
    <property type="project" value="InterPro"/>
</dbReference>
<keyword evidence="2" id="KW-0808">Transferase</keyword>
<reference evidence="2 3" key="1">
    <citation type="submission" date="2015-08" db="EMBL/GenBank/DDBJ databases">
        <title>Genomes of Paenibacillus riograndensis.</title>
        <authorList>
            <person name="Sant'Anna F.H."/>
            <person name="Souza R."/>
            <person name="Ambrosini A."/>
            <person name="Bach E."/>
            <person name="Fernandes G."/>
            <person name="Balsanelli E."/>
            <person name="Baura V.A."/>
            <person name="Pedrosa F.O."/>
            <person name="Souza E.M."/>
            <person name="Passaglia L."/>
        </authorList>
    </citation>
    <scope>NUCLEOTIDE SEQUENCE [LARGE SCALE GENOMIC DNA]</scope>
    <source>
        <strain evidence="2 3">CAS34</strain>
    </source>
</reference>
<dbReference type="InterPro" id="IPR000182">
    <property type="entry name" value="GNAT_dom"/>
</dbReference>
<comment type="caution">
    <text evidence="2">The sequence shown here is derived from an EMBL/GenBank/DDBJ whole genome shotgun (WGS) entry which is preliminary data.</text>
</comment>
<dbReference type="AlphaFoldDB" id="A0A132U9I2"/>
<dbReference type="InterPro" id="IPR016181">
    <property type="entry name" value="Acyl_CoA_acyltransferase"/>
</dbReference>
<sequence>MSTFETISTDRLIIRTLEMKDKDALFKYRSIPEVYKFQTWQPKEVNEVEKFISYNMAVVPNAGDTWLQVAISSKDGQLLGDIGIHYMDDGFHMELGYTLSPEFEGKGYASEAVRAVIDYVFSGLGKHRVTCSVDPDNLKSIRLLERLGFRKEAHFIKSYRMNNEWYDDCVYAILADEWK</sequence>
<gene>
    <name evidence="2" type="ORF">AMQ84_04350</name>
</gene>
<name>A0A132U9I2_9BACL</name>
<accession>A0A132U9I2</accession>
<dbReference type="Proteomes" id="UP000070475">
    <property type="component" value="Unassembled WGS sequence"/>
</dbReference>
<feature type="domain" description="N-acetyltransferase" evidence="1">
    <location>
        <begin position="12"/>
        <end position="176"/>
    </location>
</feature>
<protein>
    <submittedName>
        <fullName evidence="2">GNAT family acetyltransferase</fullName>
    </submittedName>
</protein>
<dbReference type="PANTHER" id="PTHR43792">
    <property type="entry name" value="GNAT FAMILY, PUTATIVE (AFU_ORTHOLOGUE AFUA_3G00765)-RELATED-RELATED"/>
    <property type="match status" value="1"/>
</dbReference>
<dbReference type="OrthoDB" id="9785602at2"/>
<dbReference type="EMBL" id="LIRB01000103">
    <property type="protein sequence ID" value="KWX80222.1"/>
    <property type="molecule type" value="Genomic_DNA"/>
</dbReference>
<evidence type="ECO:0000313" key="2">
    <source>
        <dbReference type="EMBL" id="KWX80222.1"/>
    </source>
</evidence>
<evidence type="ECO:0000313" key="3">
    <source>
        <dbReference type="Proteomes" id="UP000070475"/>
    </source>
</evidence>